<proteinExistence type="predicted"/>
<dbReference type="OrthoDB" id="10068277at2759"/>
<dbReference type="EMBL" id="BGPR01002709">
    <property type="protein sequence ID" value="GBM77778.1"/>
    <property type="molecule type" value="Genomic_DNA"/>
</dbReference>
<evidence type="ECO:0000313" key="2">
    <source>
        <dbReference type="Proteomes" id="UP000499080"/>
    </source>
</evidence>
<organism evidence="1 2">
    <name type="scientific">Araneus ventricosus</name>
    <name type="common">Orbweaver spider</name>
    <name type="synonym">Epeira ventricosa</name>
    <dbReference type="NCBI Taxonomy" id="182803"/>
    <lineage>
        <taxon>Eukaryota</taxon>
        <taxon>Metazoa</taxon>
        <taxon>Ecdysozoa</taxon>
        <taxon>Arthropoda</taxon>
        <taxon>Chelicerata</taxon>
        <taxon>Arachnida</taxon>
        <taxon>Araneae</taxon>
        <taxon>Araneomorphae</taxon>
        <taxon>Entelegynae</taxon>
        <taxon>Araneoidea</taxon>
        <taxon>Araneidae</taxon>
        <taxon>Araneus</taxon>
    </lineage>
</organism>
<name>A0A4Y2IJ82_ARAVE</name>
<comment type="caution">
    <text evidence="1">The sequence shown here is derived from an EMBL/GenBank/DDBJ whole genome shotgun (WGS) entry which is preliminary data.</text>
</comment>
<gene>
    <name evidence="1" type="ORF">AVEN_231583_1</name>
</gene>
<keyword evidence="2" id="KW-1185">Reference proteome</keyword>
<reference evidence="1 2" key="1">
    <citation type="journal article" date="2019" name="Sci. Rep.">
        <title>Orb-weaving spider Araneus ventricosus genome elucidates the spidroin gene catalogue.</title>
        <authorList>
            <person name="Kono N."/>
            <person name="Nakamura H."/>
            <person name="Ohtoshi R."/>
            <person name="Moran D.A.P."/>
            <person name="Shinohara A."/>
            <person name="Yoshida Y."/>
            <person name="Fujiwara M."/>
            <person name="Mori M."/>
            <person name="Tomita M."/>
            <person name="Arakawa K."/>
        </authorList>
    </citation>
    <scope>NUCLEOTIDE SEQUENCE [LARGE SCALE GENOMIC DNA]</scope>
</reference>
<dbReference type="AlphaFoldDB" id="A0A4Y2IJ82"/>
<evidence type="ECO:0000313" key="1">
    <source>
        <dbReference type="EMBL" id="GBM77778.1"/>
    </source>
</evidence>
<accession>A0A4Y2IJ82</accession>
<protein>
    <submittedName>
        <fullName evidence="1">Uncharacterized protein</fullName>
    </submittedName>
</protein>
<dbReference type="Proteomes" id="UP000499080">
    <property type="component" value="Unassembled WGS sequence"/>
</dbReference>
<sequence>MSAILKNKWISGDEKVKLYMQVLQKKLNILDHNNKVVQETISEAALTQHTEEKEDLMEHLILESASKNLKSNTQNILNNLKDYQDLMHWSSNGELIYRGKMSRSPTF</sequence>